<dbReference type="GeneID" id="68871508"/>
<dbReference type="Gene3D" id="1.20.1250.20">
    <property type="entry name" value="MFS general substrate transporter like domains"/>
    <property type="match status" value="2"/>
</dbReference>
<comment type="caution">
    <text evidence="8">The sequence shown here is derived from an EMBL/GenBank/DDBJ whole genome shotgun (WGS) entry which is preliminary data.</text>
</comment>
<accession>A0A073JCX0</accession>
<feature type="transmembrane region" description="Helical" evidence="6">
    <location>
        <begin position="83"/>
        <end position="103"/>
    </location>
</feature>
<feature type="transmembrane region" description="Helical" evidence="6">
    <location>
        <begin position="303"/>
        <end position="322"/>
    </location>
</feature>
<evidence type="ECO:0000256" key="4">
    <source>
        <dbReference type="ARBA" id="ARBA00022989"/>
    </source>
</evidence>
<organism evidence="8 9">
    <name type="scientific">Pseudosulfitobacter pseudonitzschiae</name>
    <dbReference type="NCBI Taxonomy" id="1402135"/>
    <lineage>
        <taxon>Bacteria</taxon>
        <taxon>Pseudomonadati</taxon>
        <taxon>Pseudomonadota</taxon>
        <taxon>Alphaproteobacteria</taxon>
        <taxon>Rhodobacterales</taxon>
        <taxon>Roseobacteraceae</taxon>
        <taxon>Pseudosulfitobacter</taxon>
    </lineage>
</organism>
<dbReference type="GO" id="GO:0005886">
    <property type="term" value="C:plasma membrane"/>
    <property type="evidence" value="ECO:0007669"/>
    <property type="project" value="UniProtKB-SubCell"/>
</dbReference>
<evidence type="ECO:0000256" key="1">
    <source>
        <dbReference type="ARBA" id="ARBA00004651"/>
    </source>
</evidence>
<feature type="transmembrane region" description="Helical" evidence="6">
    <location>
        <begin position="172"/>
        <end position="192"/>
    </location>
</feature>
<evidence type="ECO:0000259" key="7">
    <source>
        <dbReference type="PROSITE" id="PS50850"/>
    </source>
</evidence>
<evidence type="ECO:0000256" key="5">
    <source>
        <dbReference type="ARBA" id="ARBA00023136"/>
    </source>
</evidence>
<feature type="transmembrane region" description="Helical" evidence="6">
    <location>
        <begin position="142"/>
        <end position="160"/>
    </location>
</feature>
<comment type="subcellular location">
    <subcellularLocation>
        <location evidence="1">Cell membrane</location>
        <topology evidence="1">Multi-pass membrane protein</topology>
    </subcellularLocation>
</comment>
<feature type="transmembrane region" description="Helical" evidence="6">
    <location>
        <begin position="53"/>
        <end position="76"/>
    </location>
</feature>
<dbReference type="InterPro" id="IPR050189">
    <property type="entry name" value="MFS_Efflux_Transporters"/>
</dbReference>
<evidence type="ECO:0000256" key="6">
    <source>
        <dbReference type="SAM" id="Phobius"/>
    </source>
</evidence>
<dbReference type="SUPFAM" id="SSF103473">
    <property type="entry name" value="MFS general substrate transporter"/>
    <property type="match status" value="1"/>
</dbReference>
<keyword evidence="5 6" id="KW-0472">Membrane</keyword>
<dbReference type="InterPro" id="IPR011701">
    <property type="entry name" value="MFS"/>
</dbReference>
<gene>
    <name evidence="8" type="ORF">SUH3_21440</name>
</gene>
<dbReference type="AlphaFoldDB" id="A0A073JCX0"/>
<dbReference type="OrthoDB" id="9788453at2"/>
<dbReference type="RefSeq" id="WP_051694389.1">
    <property type="nucleotide sequence ID" value="NZ_CP054599.1"/>
</dbReference>
<evidence type="ECO:0000256" key="3">
    <source>
        <dbReference type="ARBA" id="ARBA00022692"/>
    </source>
</evidence>
<feature type="transmembrane region" description="Helical" evidence="6">
    <location>
        <begin position="20"/>
        <end position="41"/>
    </location>
</feature>
<dbReference type="Pfam" id="PF07690">
    <property type="entry name" value="MFS_1"/>
    <property type="match status" value="1"/>
</dbReference>
<feature type="transmembrane region" description="Helical" evidence="6">
    <location>
        <begin position="369"/>
        <end position="387"/>
    </location>
</feature>
<evidence type="ECO:0000313" key="8">
    <source>
        <dbReference type="EMBL" id="KEJ95552.1"/>
    </source>
</evidence>
<reference evidence="8 9" key="1">
    <citation type="submission" date="2014-01" db="EMBL/GenBank/DDBJ databases">
        <title>Sulfitobacter sp. H3 (MCCC 1A00686) Genome Sequencing.</title>
        <authorList>
            <person name="Lai Q."/>
            <person name="Hong Z."/>
        </authorList>
    </citation>
    <scope>NUCLEOTIDE SEQUENCE [LARGE SCALE GENOMIC DNA]</scope>
    <source>
        <strain evidence="8 9">H3</strain>
    </source>
</reference>
<keyword evidence="4 6" id="KW-1133">Transmembrane helix</keyword>
<feature type="transmembrane region" description="Helical" evidence="6">
    <location>
        <begin position="343"/>
        <end position="363"/>
    </location>
</feature>
<evidence type="ECO:0000313" key="9">
    <source>
        <dbReference type="Proteomes" id="UP000027746"/>
    </source>
</evidence>
<keyword evidence="9" id="KW-1185">Reference proteome</keyword>
<keyword evidence="3 6" id="KW-0812">Transmembrane</keyword>
<dbReference type="PROSITE" id="PS50850">
    <property type="entry name" value="MFS"/>
    <property type="match status" value="1"/>
</dbReference>
<dbReference type="PANTHER" id="PTHR43124">
    <property type="entry name" value="PURINE EFFLUX PUMP PBUE"/>
    <property type="match status" value="1"/>
</dbReference>
<name>A0A073JCX0_9RHOB</name>
<dbReference type="Proteomes" id="UP000027746">
    <property type="component" value="Unassembled WGS sequence"/>
</dbReference>
<feature type="domain" description="Major facilitator superfamily (MFS) profile" evidence="7">
    <location>
        <begin position="18"/>
        <end position="391"/>
    </location>
</feature>
<evidence type="ECO:0000256" key="2">
    <source>
        <dbReference type="ARBA" id="ARBA00022475"/>
    </source>
</evidence>
<feature type="transmembrane region" description="Helical" evidence="6">
    <location>
        <begin position="250"/>
        <end position="267"/>
    </location>
</feature>
<dbReference type="CDD" id="cd17324">
    <property type="entry name" value="MFS_NepI_like"/>
    <property type="match status" value="1"/>
</dbReference>
<keyword evidence="2" id="KW-1003">Cell membrane</keyword>
<dbReference type="GO" id="GO:0022857">
    <property type="term" value="F:transmembrane transporter activity"/>
    <property type="evidence" value="ECO:0007669"/>
    <property type="project" value="InterPro"/>
</dbReference>
<feature type="transmembrane region" description="Helical" evidence="6">
    <location>
        <begin position="109"/>
        <end position="130"/>
    </location>
</feature>
<protein>
    <submittedName>
        <fullName evidence="8">Arabinose transporter permease</fullName>
    </submittedName>
</protein>
<proteinExistence type="predicted"/>
<dbReference type="PANTHER" id="PTHR43124:SF8">
    <property type="entry name" value="INNER MEMBRANE TRANSPORT PROTEIN YDHP"/>
    <property type="match status" value="1"/>
</dbReference>
<sequence>MTSLSDIETLQPRTRAAPLVALGIGAFGIGLTEFVIMGLLPQVAQDLGVSLPSAGLLITGYALGVTFGGPVLAIAASRLPHRAVLVLLMAIFTAGNIMCAVSPGFGLVLAARVITGFAHGTFFGTGSVVAQAIVPPHRKASAIAIVFTGLTLATVLGLPFGTWLGQIFGWRATFWAVAGIGAVALAAIACFVPQTASNTPLRFRQLALFIRPAPLLALVMTAMGYAGVFMVFTYITPLLTDVADVPEARVALYLLLFGLGIVGGNLLGGRLADRWPGPAVPVVLLGLAAGLLALRLGLAVPVLAAPAILLLGLLAFATLAPLQARMMARTPNGAETLGATLNISAFNLGNAIGAWLGGLVLSAGFGLPSLAPLAAILPLAALALAFLPERN</sequence>
<dbReference type="EMBL" id="JAMD01000006">
    <property type="protein sequence ID" value="KEJ95552.1"/>
    <property type="molecule type" value="Genomic_DNA"/>
</dbReference>
<feature type="transmembrane region" description="Helical" evidence="6">
    <location>
        <begin position="213"/>
        <end position="235"/>
    </location>
</feature>
<dbReference type="InterPro" id="IPR020846">
    <property type="entry name" value="MFS_dom"/>
</dbReference>
<feature type="transmembrane region" description="Helical" evidence="6">
    <location>
        <begin position="279"/>
        <end position="297"/>
    </location>
</feature>
<dbReference type="InterPro" id="IPR036259">
    <property type="entry name" value="MFS_trans_sf"/>
</dbReference>